<reference evidence="1" key="2">
    <citation type="journal article" date="2015" name="Data Brief">
        <title>Shoot transcriptome of the giant reed, Arundo donax.</title>
        <authorList>
            <person name="Barrero R.A."/>
            <person name="Guerrero F.D."/>
            <person name="Moolhuijzen P."/>
            <person name="Goolsby J.A."/>
            <person name="Tidwell J."/>
            <person name="Bellgard S.E."/>
            <person name="Bellgard M.I."/>
        </authorList>
    </citation>
    <scope>NUCLEOTIDE SEQUENCE</scope>
    <source>
        <tissue evidence="1">Shoot tissue taken approximately 20 cm above the soil surface</tissue>
    </source>
</reference>
<evidence type="ECO:0000313" key="1">
    <source>
        <dbReference type="EMBL" id="JAD41815.1"/>
    </source>
</evidence>
<protein>
    <submittedName>
        <fullName evidence="1">Uncharacterized protein</fullName>
    </submittedName>
</protein>
<dbReference type="AlphaFoldDB" id="A0A0A8ZYI4"/>
<proteinExistence type="predicted"/>
<accession>A0A0A8ZYI4</accession>
<organism evidence="1">
    <name type="scientific">Arundo donax</name>
    <name type="common">Giant reed</name>
    <name type="synonym">Donax arundinaceus</name>
    <dbReference type="NCBI Taxonomy" id="35708"/>
    <lineage>
        <taxon>Eukaryota</taxon>
        <taxon>Viridiplantae</taxon>
        <taxon>Streptophyta</taxon>
        <taxon>Embryophyta</taxon>
        <taxon>Tracheophyta</taxon>
        <taxon>Spermatophyta</taxon>
        <taxon>Magnoliopsida</taxon>
        <taxon>Liliopsida</taxon>
        <taxon>Poales</taxon>
        <taxon>Poaceae</taxon>
        <taxon>PACMAD clade</taxon>
        <taxon>Arundinoideae</taxon>
        <taxon>Arundineae</taxon>
        <taxon>Arundo</taxon>
    </lineage>
</organism>
<reference evidence="1" key="1">
    <citation type="submission" date="2014-09" db="EMBL/GenBank/DDBJ databases">
        <authorList>
            <person name="Magalhaes I.L.F."/>
            <person name="Oliveira U."/>
            <person name="Santos F.R."/>
            <person name="Vidigal T.H.D.A."/>
            <person name="Brescovit A.D."/>
            <person name="Santos A.J."/>
        </authorList>
    </citation>
    <scope>NUCLEOTIDE SEQUENCE</scope>
    <source>
        <tissue evidence="1">Shoot tissue taken approximately 20 cm above the soil surface</tissue>
    </source>
</reference>
<name>A0A0A8ZYI4_ARUDO</name>
<sequence length="62" mass="7276">MGNTRFMILSHCLKMELQRVWRLKTMKRPRSTQHSPAQLSKGCSPLFLVTSRVSWSRLDLMV</sequence>
<dbReference type="EMBL" id="GBRH01256080">
    <property type="protein sequence ID" value="JAD41815.1"/>
    <property type="molecule type" value="Transcribed_RNA"/>
</dbReference>